<protein>
    <submittedName>
        <fullName evidence="2">Serine carboxypeptidase-like 50</fullName>
    </submittedName>
</protein>
<dbReference type="PANTHER" id="PTHR11802">
    <property type="entry name" value="SERINE PROTEASE FAMILY S10 SERINE CARBOXYPEPTIDASE"/>
    <property type="match status" value="1"/>
</dbReference>
<gene>
    <name evidence="2" type="primary">SCPL50_1</name>
    <name evidence="2" type="ORF">CFP56_009444</name>
</gene>
<evidence type="ECO:0000256" key="1">
    <source>
        <dbReference type="ARBA" id="ARBA00009431"/>
    </source>
</evidence>
<keyword evidence="3" id="KW-1185">Reference proteome</keyword>
<comment type="similarity">
    <text evidence="1">Belongs to the peptidase S10 family.</text>
</comment>
<dbReference type="GO" id="GO:0004185">
    <property type="term" value="F:serine-type carboxypeptidase activity"/>
    <property type="evidence" value="ECO:0007669"/>
    <property type="project" value="InterPro"/>
</dbReference>
<proteinExistence type="inferred from homology"/>
<sequence length="423" mass="47416">MTPKEIPRDQLSVAKHLFAAITSFIELDPLLFKSRPLYFAGESYAGKYVPAIGYYILKANNNLPVSQQVNLGGVAIGNGLTDPITQVATHAYYSGLINERQKSVLEKAQWEAIKLTKMRKWRLATNARSEVLRMLQGMTGLATLHDFSKKAHYKTEMVFAFLRKKEVRKALGLNTSKIYDLCSNDVATALHDDFMKSVKFMVEFLVKKSKVLLYQGHFDLRDSVLSTEAWVKTIKWEGLNQFLMANRKVWRVNGELAGSKPLALEQNPGESYAGKDVPAIGYYILKKNPYLTVSKPLNLAGFAIGNGLKDSVIQVATHAMNAYYSGLINERQKSELEEAQSQWDAVKLTKMGNWRAATNTKIIRVLDMLQSMTGLATSNDISKKVPYSTELLSKFLQKKEVKKALGVNVSMIHKLYSDGCIAQ</sequence>
<dbReference type="Gene3D" id="3.40.50.1820">
    <property type="entry name" value="alpha/beta hydrolase"/>
    <property type="match status" value="2"/>
</dbReference>
<accession>A0AAW0L2S2</accession>
<dbReference type="EMBL" id="PKMF04000171">
    <property type="protein sequence ID" value="KAK7845382.1"/>
    <property type="molecule type" value="Genomic_DNA"/>
</dbReference>
<dbReference type="AlphaFoldDB" id="A0AAW0L2S2"/>
<name>A0AAW0L2S2_QUESU</name>
<dbReference type="GO" id="GO:0006508">
    <property type="term" value="P:proteolysis"/>
    <property type="evidence" value="ECO:0007669"/>
    <property type="project" value="InterPro"/>
</dbReference>
<dbReference type="SUPFAM" id="SSF53474">
    <property type="entry name" value="alpha/beta-Hydrolases"/>
    <property type="match status" value="2"/>
</dbReference>
<comment type="caution">
    <text evidence="2">The sequence shown here is derived from an EMBL/GenBank/DDBJ whole genome shotgun (WGS) entry which is preliminary data.</text>
</comment>
<dbReference type="PANTHER" id="PTHR11802:SF458">
    <property type="entry name" value="SERINE CARBOXYPEPTIDASE-LIKE 50"/>
    <property type="match status" value="1"/>
</dbReference>
<dbReference type="Pfam" id="PF00450">
    <property type="entry name" value="Peptidase_S10"/>
    <property type="match status" value="2"/>
</dbReference>
<evidence type="ECO:0000313" key="3">
    <source>
        <dbReference type="Proteomes" id="UP000237347"/>
    </source>
</evidence>
<dbReference type="Proteomes" id="UP000237347">
    <property type="component" value="Unassembled WGS sequence"/>
</dbReference>
<dbReference type="InterPro" id="IPR029058">
    <property type="entry name" value="AB_hydrolase_fold"/>
</dbReference>
<evidence type="ECO:0000313" key="2">
    <source>
        <dbReference type="EMBL" id="KAK7845382.1"/>
    </source>
</evidence>
<dbReference type="InterPro" id="IPR001563">
    <property type="entry name" value="Peptidase_S10"/>
</dbReference>
<organism evidence="2 3">
    <name type="scientific">Quercus suber</name>
    <name type="common">Cork oak</name>
    <dbReference type="NCBI Taxonomy" id="58331"/>
    <lineage>
        <taxon>Eukaryota</taxon>
        <taxon>Viridiplantae</taxon>
        <taxon>Streptophyta</taxon>
        <taxon>Embryophyta</taxon>
        <taxon>Tracheophyta</taxon>
        <taxon>Spermatophyta</taxon>
        <taxon>Magnoliopsida</taxon>
        <taxon>eudicotyledons</taxon>
        <taxon>Gunneridae</taxon>
        <taxon>Pentapetalae</taxon>
        <taxon>rosids</taxon>
        <taxon>fabids</taxon>
        <taxon>Fagales</taxon>
        <taxon>Fagaceae</taxon>
        <taxon>Quercus</taxon>
    </lineage>
</organism>
<reference evidence="2 3" key="1">
    <citation type="journal article" date="2018" name="Sci. Data">
        <title>The draft genome sequence of cork oak.</title>
        <authorList>
            <person name="Ramos A.M."/>
            <person name="Usie A."/>
            <person name="Barbosa P."/>
            <person name="Barros P.M."/>
            <person name="Capote T."/>
            <person name="Chaves I."/>
            <person name="Simoes F."/>
            <person name="Abreu I."/>
            <person name="Carrasquinho I."/>
            <person name="Faro C."/>
            <person name="Guimaraes J.B."/>
            <person name="Mendonca D."/>
            <person name="Nobrega F."/>
            <person name="Rodrigues L."/>
            <person name="Saibo N.J.M."/>
            <person name="Varela M.C."/>
            <person name="Egas C."/>
            <person name="Matos J."/>
            <person name="Miguel C.M."/>
            <person name="Oliveira M.M."/>
            <person name="Ricardo C.P."/>
            <person name="Goncalves S."/>
        </authorList>
    </citation>
    <scope>NUCLEOTIDE SEQUENCE [LARGE SCALE GENOMIC DNA]</scope>
    <source>
        <strain evidence="3">cv. HL8</strain>
    </source>
</reference>